<evidence type="ECO:0000256" key="10">
    <source>
        <dbReference type="ARBA" id="ARBA00023128"/>
    </source>
</evidence>
<dbReference type="AlphaFoldDB" id="A0A075R2I5"/>
<dbReference type="EMBL" id="KJ868165">
    <property type="protein sequence ID" value="AIG23725.1"/>
    <property type="molecule type" value="Genomic_DNA"/>
</dbReference>
<dbReference type="PANTHER" id="PTHR13722">
    <property type="entry name" value="ATP SYNTHASE PROTEIN 8"/>
    <property type="match status" value="1"/>
</dbReference>
<gene>
    <name evidence="15" type="primary">ATP8</name>
</gene>
<dbReference type="GO" id="GO:0045259">
    <property type="term" value="C:proton-transporting ATP synthase complex"/>
    <property type="evidence" value="ECO:0007669"/>
    <property type="project" value="UniProtKB-KW"/>
</dbReference>
<evidence type="ECO:0000256" key="6">
    <source>
        <dbReference type="ARBA" id="ARBA00022781"/>
    </source>
</evidence>
<feature type="transmembrane region" description="Helical" evidence="14">
    <location>
        <begin position="6"/>
        <end position="24"/>
    </location>
</feature>
<evidence type="ECO:0000256" key="8">
    <source>
        <dbReference type="ARBA" id="ARBA00022990"/>
    </source>
</evidence>
<evidence type="ECO:0000313" key="15">
    <source>
        <dbReference type="EMBL" id="AIG23725.1"/>
    </source>
</evidence>
<accession>A0A075R2I5</accession>
<keyword evidence="4 13" id="KW-0138">CF(0)</keyword>
<evidence type="ECO:0000256" key="9">
    <source>
        <dbReference type="ARBA" id="ARBA00023065"/>
    </source>
</evidence>
<dbReference type="GO" id="GO:0015986">
    <property type="term" value="P:proton motive force-driven ATP synthesis"/>
    <property type="evidence" value="ECO:0007669"/>
    <property type="project" value="InterPro"/>
</dbReference>
<evidence type="ECO:0000256" key="5">
    <source>
        <dbReference type="ARBA" id="ARBA00022692"/>
    </source>
</evidence>
<sequence length="69" mass="8297">MPQLDTSTWFLTITLMIISLFCVYQMKMINQTMISITQQYKKDIIPHTQLPWEKKWTKIYLPYSPLLLS</sequence>
<keyword evidence="11 14" id="KW-0472">Membrane</keyword>
<evidence type="ECO:0000256" key="4">
    <source>
        <dbReference type="ARBA" id="ARBA00022547"/>
    </source>
</evidence>
<dbReference type="GO" id="GO:0031966">
    <property type="term" value="C:mitochondrial membrane"/>
    <property type="evidence" value="ECO:0007669"/>
    <property type="project" value="UniProtKB-SubCell"/>
</dbReference>
<comment type="similarity">
    <text evidence="2 13">Belongs to the ATPase protein 8 family.</text>
</comment>
<evidence type="ECO:0000256" key="1">
    <source>
        <dbReference type="ARBA" id="ARBA00004304"/>
    </source>
</evidence>
<keyword evidence="8" id="KW-0007">Acetylation</keyword>
<reference evidence="15" key="1">
    <citation type="journal article" date="2014" name="Mol. Biol. Evol.">
        <title>Molecular phylogeny, biogeography, and habitat preference evolution of marsupials.</title>
        <authorList>
            <person name="Mitchell K.J."/>
            <person name="Pratt R.C."/>
            <person name="Watson L.N."/>
            <person name="Gibb G.C."/>
            <person name="Llamas B."/>
            <person name="Kasper M."/>
            <person name="Edson J."/>
            <person name="Hopwood B."/>
            <person name="Male D."/>
            <person name="Armstrong K."/>
            <person name="Meyer M."/>
            <person name="Hofreiter M."/>
            <person name="Austin J."/>
            <person name="Donnellan S.C."/>
            <person name="Lee M.S.Y."/>
            <person name="Phillips M.J."/>
            <person name="Cooper A."/>
        </authorList>
    </citation>
    <scope>NUCLEOTIDE SEQUENCE</scope>
</reference>
<keyword evidence="10 13" id="KW-0496">Mitochondrion</keyword>
<evidence type="ECO:0000256" key="11">
    <source>
        <dbReference type="ARBA" id="ARBA00023136"/>
    </source>
</evidence>
<evidence type="ECO:0000256" key="12">
    <source>
        <dbReference type="ARBA" id="ARBA00023310"/>
    </source>
</evidence>
<dbReference type="Pfam" id="PF00895">
    <property type="entry name" value="ATP-synt_8"/>
    <property type="match status" value="1"/>
</dbReference>
<evidence type="ECO:0000256" key="13">
    <source>
        <dbReference type="RuleBase" id="RU003661"/>
    </source>
</evidence>
<proteinExistence type="inferred from homology"/>
<keyword evidence="7 14" id="KW-1133">Transmembrane helix</keyword>
<name>A0A075R2I5_WYUSQ</name>
<keyword evidence="12" id="KW-0066">ATP synthesis</keyword>
<dbReference type="PANTHER" id="PTHR13722:SF0">
    <property type="entry name" value="ATP SYNTHASE PROTEIN 8"/>
    <property type="match status" value="1"/>
</dbReference>
<evidence type="ECO:0000256" key="7">
    <source>
        <dbReference type="ARBA" id="ARBA00022989"/>
    </source>
</evidence>
<dbReference type="InterPro" id="IPR001421">
    <property type="entry name" value="ATP8_metazoa"/>
</dbReference>
<comment type="subcellular location">
    <subcellularLocation>
        <location evidence="1 13">Mitochondrion membrane</location>
        <topology evidence="1 13">Single-pass membrane protein</topology>
    </subcellularLocation>
</comment>
<keyword evidence="3 13" id="KW-0813">Transport</keyword>
<dbReference type="GO" id="GO:0015078">
    <property type="term" value="F:proton transmembrane transporter activity"/>
    <property type="evidence" value="ECO:0007669"/>
    <property type="project" value="InterPro"/>
</dbReference>
<evidence type="ECO:0000256" key="14">
    <source>
        <dbReference type="SAM" id="Phobius"/>
    </source>
</evidence>
<protein>
    <recommendedName>
        <fullName evidence="13">ATP synthase complex subunit 8</fullName>
    </recommendedName>
</protein>
<dbReference type="InterPro" id="IPR039017">
    <property type="entry name" value="ATP8_mammal"/>
</dbReference>
<keyword evidence="9 13" id="KW-0406">Ion transport</keyword>
<evidence type="ECO:0000256" key="3">
    <source>
        <dbReference type="ARBA" id="ARBA00022448"/>
    </source>
</evidence>
<keyword evidence="5 13" id="KW-0812">Transmembrane</keyword>
<evidence type="ECO:0000256" key="2">
    <source>
        <dbReference type="ARBA" id="ARBA00008892"/>
    </source>
</evidence>
<geneLocation type="mitochondrion" evidence="15"/>
<organism evidence="15">
    <name type="scientific">Wyulda squamicaudata</name>
    <name type="common">Scaly-tailed possum</name>
    <name type="synonym">Trichosurus squamicaudata</name>
    <dbReference type="NCBI Taxonomy" id="175813"/>
    <lineage>
        <taxon>Eukaryota</taxon>
        <taxon>Metazoa</taxon>
        <taxon>Chordata</taxon>
        <taxon>Craniata</taxon>
        <taxon>Vertebrata</taxon>
        <taxon>Euteleostomi</taxon>
        <taxon>Mammalia</taxon>
        <taxon>Metatheria</taxon>
        <taxon>Diprotodontia</taxon>
        <taxon>Phalangeridae</taxon>
        <taxon>Wyulda</taxon>
    </lineage>
</organism>
<keyword evidence="6 13" id="KW-0375">Hydrogen ion transport</keyword>